<feature type="region of interest" description="Disordered" evidence="1">
    <location>
        <begin position="1"/>
        <end position="28"/>
    </location>
</feature>
<name>A0AA40A021_9PEZI</name>
<sequence length="154" mass="17173">MTEQYDSNQAFSHISPQQKMETPAQAKESKWNNDAHMALCGALAEVMAMNNVLVSKHRDVVIGFLEAKGLDFTWEGIRKTSLRHHVSLRLSAYLSRLPLAVNKAIHDAFMHLGRPCQHGPDDRHVYGVPAFLGPRDPGKDRGAHEGARPRNQLG</sequence>
<feature type="compositionally biased region" description="Polar residues" evidence="1">
    <location>
        <begin position="1"/>
        <end position="20"/>
    </location>
</feature>
<gene>
    <name evidence="2" type="ORF">B0T26DRAFT_461282</name>
</gene>
<dbReference type="GeneID" id="85318420"/>
<evidence type="ECO:0000313" key="3">
    <source>
        <dbReference type="Proteomes" id="UP001172101"/>
    </source>
</evidence>
<reference evidence="2" key="1">
    <citation type="submission" date="2023-06" db="EMBL/GenBank/DDBJ databases">
        <title>Genome-scale phylogeny and comparative genomics of the fungal order Sordariales.</title>
        <authorList>
            <consortium name="Lawrence Berkeley National Laboratory"/>
            <person name="Hensen N."/>
            <person name="Bonometti L."/>
            <person name="Westerberg I."/>
            <person name="Brannstrom I.O."/>
            <person name="Guillou S."/>
            <person name="Cros-Aarteil S."/>
            <person name="Calhoun S."/>
            <person name="Haridas S."/>
            <person name="Kuo A."/>
            <person name="Mondo S."/>
            <person name="Pangilinan J."/>
            <person name="Riley R."/>
            <person name="LaButti K."/>
            <person name="Andreopoulos B."/>
            <person name="Lipzen A."/>
            <person name="Chen C."/>
            <person name="Yanf M."/>
            <person name="Daum C."/>
            <person name="Ng V."/>
            <person name="Clum A."/>
            <person name="Steindorff A."/>
            <person name="Ohm R."/>
            <person name="Martin F."/>
            <person name="Silar P."/>
            <person name="Natvig D."/>
            <person name="Lalanne C."/>
            <person name="Gautier V."/>
            <person name="Ament-velasquez S.L."/>
            <person name="Kruys A."/>
            <person name="Hutchinson M.I."/>
            <person name="Powell A.J."/>
            <person name="Barry K."/>
            <person name="Miller A.N."/>
            <person name="Grigoriev I.V."/>
            <person name="Debuchy R."/>
            <person name="Gladieux P."/>
            <person name="Thoren M.H."/>
            <person name="Johannesson H."/>
        </authorList>
    </citation>
    <scope>NUCLEOTIDE SEQUENCE</scope>
    <source>
        <strain evidence="2">SMH2392-1A</strain>
    </source>
</reference>
<evidence type="ECO:0000313" key="2">
    <source>
        <dbReference type="EMBL" id="KAK0706569.1"/>
    </source>
</evidence>
<feature type="compositionally biased region" description="Basic and acidic residues" evidence="1">
    <location>
        <begin position="136"/>
        <end position="148"/>
    </location>
</feature>
<evidence type="ECO:0000256" key="1">
    <source>
        <dbReference type="SAM" id="MobiDB-lite"/>
    </source>
</evidence>
<comment type="caution">
    <text evidence="2">The sequence shown here is derived from an EMBL/GenBank/DDBJ whole genome shotgun (WGS) entry which is preliminary data.</text>
</comment>
<keyword evidence="3" id="KW-1185">Reference proteome</keyword>
<dbReference type="Proteomes" id="UP001172101">
    <property type="component" value="Unassembled WGS sequence"/>
</dbReference>
<protein>
    <submittedName>
        <fullName evidence="2">Uncharacterized protein</fullName>
    </submittedName>
</protein>
<dbReference type="AlphaFoldDB" id="A0AA40A021"/>
<accession>A0AA40A021</accession>
<dbReference type="EMBL" id="JAUIRO010000007">
    <property type="protein sequence ID" value="KAK0706569.1"/>
    <property type="molecule type" value="Genomic_DNA"/>
</dbReference>
<dbReference type="RefSeq" id="XP_060291663.1">
    <property type="nucleotide sequence ID" value="XM_060435150.1"/>
</dbReference>
<organism evidence="2 3">
    <name type="scientific">Lasiosphaeria miniovina</name>
    <dbReference type="NCBI Taxonomy" id="1954250"/>
    <lineage>
        <taxon>Eukaryota</taxon>
        <taxon>Fungi</taxon>
        <taxon>Dikarya</taxon>
        <taxon>Ascomycota</taxon>
        <taxon>Pezizomycotina</taxon>
        <taxon>Sordariomycetes</taxon>
        <taxon>Sordariomycetidae</taxon>
        <taxon>Sordariales</taxon>
        <taxon>Lasiosphaeriaceae</taxon>
        <taxon>Lasiosphaeria</taxon>
    </lineage>
</organism>
<feature type="region of interest" description="Disordered" evidence="1">
    <location>
        <begin position="132"/>
        <end position="154"/>
    </location>
</feature>
<proteinExistence type="predicted"/>